<organism evidence="12 13">
    <name type="scientific">Esox lucius</name>
    <name type="common">Northern pike</name>
    <dbReference type="NCBI Taxonomy" id="8010"/>
    <lineage>
        <taxon>Eukaryota</taxon>
        <taxon>Metazoa</taxon>
        <taxon>Chordata</taxon>
        <taxon>Craniata</taxon>
        <taxon>Vertebrata</taxon>
        <taxon>Euteleostomi</taxon>
        <taxon>Actinopterygii</taxon>
        <taxon>Neopterygii</taxon>
        <taxon>Teleostei</taxon>
        <taxon>Protacanthopterygii</taxon>
        <taxon>Esociformes</taxon>
        <taxon>Esocidae</taxon>
        <taxon>Esox</taxon>
    </lineage>
</organism>
<evidence type="ECO:0000256" key="7">
    <source>
        <dbReference type="ARBA" id="ARBA00022837"/>
    </source>
</evidence>
<dbReference type="GO" id="GO:0006644">
    <property type="term" value="P:phospholipid metabolic process"/>
    <property type="evidence" value="ECO:0007669"/>
    <property type="project" value="InterPro"/>
</dbReference>
<feature type="compositionally biased region" description="Polar residues" evidence="10">
    <location>
        <begin position="332"/>
        <end position="344"/>
    </location>
</feature>
<dbReference type="Ensembl" id="ENSELUT00000034472.3">
    <property type="protein sequence ID" value="ENSELUP00000023330.2"/>
    <property type="gene ID" value="ENSELUG00000022194.3"/>
</dbReference>
<protein>
    <recommendedName>
        <fullName evidence="3">phospholipase A2</fullName>
        <ecNumber evidence="3">3.1.1.4</ecNumber>
    </recommendedName>
</protein>
<feature type="region of interest" description="Disordered" evidence="10">
    <location>
        <begin position="378"/>
        <end position="424"/>
    </location>
</feature>
<dbReference type="GO" id="GO:0050482">
    <property type="term" value="P:arachidonate secretion"/>
    <property type="evidence" value="ECO:0007669"/>
    <property type="project" value="InterPro"/>
</dbReference>
<keyword evidence="5" id="KW-0479">Metal-binding</keyword>
<gene>
    <name evidence="12" type="primary">CNTN4</name>
</gene>
<dbReference type="InterPro" id="IPR033113">
    <property type="entry name" value="PLA2_histidine"/>
</dbReference>
<feature type="compositionally biased region" description="Low complexity" evidence="10">
    <location>
        <begin position="345"/>
        <end position="354"/>
    </location>
</feature>
<dbReference type="PROSITE" id="PS00118">
    <property type="entry name" value="PA2_HIS"/>
    <property type="match status" value="1"/>
</dbReference>
<dbReference type="GO" id="GO:0046872">
    <property type="term" value="F:metal ion binding"/>
    <property type="evidence" value="ECO:0007669"/>
    <property type="project" value="UniProtKB-KW"/>
</dbReference>
<feature type="compositionally biased region" description="Polar residues" evidence="10">
    <location>
        <begin position="378"/>
        <end position="390"/>
    </location>
</feature>
<evidence type="ECO:0000256" key="2">
    <source>
        <dbReference type="ARBA" id="ARBA00004613"/>
    </source>
</evidence>
<evidence type="ECO:0000256" key="9">
    <source>
        <dbReference type="ARBA" id="ARBA00023157"/>
    </source>
</evidence>
<evidence type="ECO:0000256" key="8">
    <source>
        <dbReference type="ARBA" id="ARBA00023098"/>
    </source>
</evidence>
<accession>A0A3P8Z3M8</accession>
<dbReference type="InterPro" id="IPR036444">
    <property type="entry name" value="PLipase_A2_dom_sf"/>
</dbReference>
<dbReference type="Bgee" id="ENSELUG00000022194">
    <property type="expression patterns" value="Expressed in camera-type eye and 6 other cell types or tissues"/>
</dbReference>
<dbReference type="GO" id="GO:0005576">
    <property type="term" value="C:extracellular region"/>
    <property type="evidence" value="ECO:0007669"/>
    <property type="project" value="UniProtKB-SubCell"/>
</dbReference>
<keyword evidence="7" id="KW-0106">Calcium</keyword>
<reference evidence="12" key="4">
    <citation type="submission" date="2025-09" db="UniProtKB">
        <authorList>
            <consortium name="Ensembl"/>
        </authorList>
    </citation>
    <scope>IDENTIFICATION</scope>
</reference>
<keyword evidence="8" id="KW-0443">Lipid metabolism</keyword>
<name>A0A3P8Z3M8_ESOLU</name>
<dbReference type="STRING" id="8010.ENSELUP00000023330"/>
<evidence type="ECO:0000256" key="3">
    <source>
        <dbReference type="ARBA" id="ARBA00013278"/>
    </source>
</evidence>
<evidence type="ECO:0000256" key="10">
    <source>
        <dbReference type="SAM" id="MobiDB-lite"/>
    </source>
</evidence>
<dbReference type="CDD" id="cd04704">
    <property type="entry name" value="PLA2_bee_venom_like"/>
    <property type="match status" value="1"/>
</dbReference>
<evidence type="ECO:0000313" key="13">
    <source>
        <dbReference type="Proteomes" id="UP000265140"/>
    </source>
</evidence>
<dbReference type="GO" id="GO:0004623">
    <property type="term" value="F:phospholipase A2 activity"/>
    <property type="evidence" value="ECO:0007669"/>
    <property type="project" value="UniProtKB-EC"/>
</dbReference>
<reference evidence="12" key="3">
    <citation type="submission" date="2025-08" db="UniProtKB">
        <authorList>
            <consortium name="Ensembl"/>
        </authorList>
    </citation>
    <scope>IDENTIFICATION</scope>
</reference>
<dbReference type="InterPro" id="IPR016090">
    <property type="entry name" value="PLA2-like_dom"/>
</dbReference>
<evidence type="ECO:0000313" key="12">
    <source>
        <dbReference type="Ensembl" id="ENSELUP00000023330.2"/>
    </source>
</evidence>
<comment type="cofactor">
    <cofactor evidence="1">
        <name>Ca(2+)</name>
        <dbReference type="ChEBI" id="CHEBI:29108"/>
    </cofactor>
</comment>
<dbReference type="PANTHER" id="PTHR12253">
    <property type="entry name" value="RH14732P"/>
    <property type="match status" value="1"/>
</dbReference>
<dbReference type="EC" id="3.1.1.4" evidence="3"/>
<feature type="region of interest" description="Disordered" evidence="10">
    <location>
        <begin position="525"/>
        <end position="558"/>
    </location>
</feature>
<dbReference type="Gene3D" id="1.20.90.10">
    <property type="entry name" value="Phospholipase A2 domain"/>
    <property type="match status" value="1"/>
</dbReference>
<evidence type="ECO:0000256" key="5">
    <source>
        <dbReference type="ARBA" id="ARBA00022723"/>
    </source>
</evidence>
<evidence type="ECO:0000256" key="1">
    <source>
        <dbReference type="ARBA" id="ARBA00001913"/>
    </source>
</evidence>
<dbReference type="InParanoid" id="A0A3P8Z3M8"/>
<sequence length="922" mass="102192">MRVVLKVPPAAMWSVFFVFLSYLDKNFVKGEFPNYSLDADKESKDVLFMLNSTFCAKVSGMEGNVLHQVSNGAEEVRSVYNQAHKLVDCSVTTNQMQVKAFMHVCRLGLEDQRTNPEYRELSFVDMTEAKVNCQSFQRTSKRAAVESAVVPTAQTREKTENHVHKKDEQVLQRSKRGFTYPGTLWCGAGNMADNYDDLGEFAATDSCCRVHDHCPYVIHAFSSNYGYTNFKWHPLSHCDCDNALKDCLRKVNDTSSRVVGQAFFNVLEVPCFEFKYEEQCVERHWYGACKRYDMLPFAVPTESIPYDFGGIDVIDVLTLAPLVQKKKKTGIEQDQTEGPTQSTVSGSPTSGPEEPSLRNVFTAAEDFIKVLATVSTSQGTATDTTKGETQTSEKKKRKNPAGAKRKTKKRKGKGKGRKKKQKIFSKGAEEGITVTVTPTKAEEVVNKSNFVNEPEKVEQLNGNVKSFTDGEKDLGGKDKFINDVMRDEPRVDDQSSADASVNSVAAVKKEQNILENLALMDHTEAASPSTATASPIVTTQKAKRQRSRKGEGRKTQSNITLTAPTNRAAHRNAIKGDLPAMTTENSGTQTMPASAAVISAEQPEKQRLERQSEKGPVTAMASPISSIVTAIKTQRSKKSEERNKRRKITSFLPVMGVIFQNTTEVNIKVIPTERTSTPAVNSNIAVVNITVSAGQSVSHRPESYIDKGPTVNLSAVKSKRHRPNESEGRKIRRKKIAPTLSFEGSSLQNNIQKALETLNTDISGVPNIPTTTSVVTAELTERLAPQSTENQRGKGRLTFTASRYHPREAGRTLGSKEREGRKNRKEMSMPTVVTEKAPVHNDTATELEDMTTTYLTASASTILSGVDQVREFSPQRSENQGEQAFFHVPAGTPTMDPTQFTIQETKRLGRKKRRKPPHTDSY</sequence>
<evidence type="ECO:0000256" key="4">
    <source>
        <dbReference type="ARBA" id="ARBA00022525"/>
    </source>
</evidence>
<dbReference type="Proteomes" id="UP000265140">
    <property type="component" value="Chromosome 1"/>
</dbReference>
<feature type="region of interest" description="Disordered" evidence="10">
    <location>
        <begin position="328"/>
        <end position="356"/>
    </location>
</feature>
<reference evidence="12" key="2">
    <citation type="submission" date="2020-02" db="EMBL/GenBank/DDBJ databases">
        <title>Esox lucius (northern pike) genome, fEsoLuc1, primary haplotype.</title>
        <authorList>
            <person name="Myers G."/>
            <person name="Karagic N."/>
            <person name="Meyer A."/>
            <person name="Pippel M."/>
            <person name="Reichard M."/>
            <person name="Winkler S."/>
            <person name="Tracey A."/>
            <person name="Sims Y."/>
            <person name="Howe K."/>
            <person name="Rhie A."/>
            <person name="Formenti G."/>
            <person name="Durbin R."/>
            <person name="Fedrigo O."/>
            <person name="Jarvis E.D."/>
        </authorList>
    </citation>
    <scope>NUCLEOTIDE SEQUENCE [LARGE SCALE GENOMIC DNA]</scope>
</reference>
<keyword evidence="9" id="KW-1015">Disulfide bond</keyword>
<evidence type="ECO:0000256" key="6">
    <source>
        <dbReference type="ARBA" id="ARBA00022801"/>
    </source>
</evidence>
<dbReference type="AlphaFoldDB" id="A0A3P8Z3M8"/>
<feature type="compositionally biased region" description="Low complexity" evidence="10">
    <location>
        <begin position="525"/>
        <end position="535"/>
    </location>
</feature>
<dbReference type="SUPFAM" id="SSF48619">
    <property type="entry name" value="Phospholipase A2, PLA2"/>
    <property type="match status" value="1"/>
</dbReference>
<proteinExistence type="predicted"/>
<feature type="compositionally biased region" description="Basic residues" evidence="10">
    <location>
        <begin position="394"/>
        <end position="423"/>
    </location>
</feature>
<feature type="compositionally biased region" description="Basic and acidic residues" evidence="10">
    <location>
        <begin position="805"/>
        <end position="820"/>
    </location>
</feature>
<feature type="region of interest" description="Disordered" evidence="10">
    <location>
        <begin position="887"/>
        <end position="922"/>
    </location>
</feature>
<dbReference type="Pfam" id="PF05826">
    <property type="entry name" value="Phospholip_A2_2"/>
    <property type="match status" value="1"/>
</dbReference>
<evidence type="ECO:0000259" key="11">
    <source>
        <dbReference type="Pfam" id="PF05826"/>
    </source>
</evidence>
<dbReference type="FunFam" id="1.20.90.10:FF:000002">
    <property type="entry name" value="Phospholipase A2 group III"/>
    <property type="match status" value="1"/>
</dbReference>
<feature type="domain" description="Phospholipase A2-like central" evidence="11">
    <location>
        <begin position="180"/>
        <end position="274"/>
    </location>
</feature>
<dbReference type="GeneTree" id="ENSGT00940000165341"/>
<comment type="subcellular location">
    <subcellularLocation>
        <location evidence="2">Secreted</location>
    </subcellularLocation>
</comment>
<reference evidence="13" key="1">
    <citation type="journal article" date="2014" name="PLoS ONE">
        <title>The genome and linkage map of the northern pike (Esox lucius): conserved synteny revealed between the salmonid sister group and the Neoteleostei.</title>
        <authorList>
            <person name="Rondeau E.B."/>
            <person name="Minkley D.R."/>
            <person name="Leong J.S."/>
            <person name="Messmer A.M."/>
            <person name="Jantzen J.R."/>
            <person name="von Schalburg K.R."/>
            <person name="Lemon C."/>
            <person name="Bird N.H."/>
            <person name="Koop B.F."/>
        </authorList>
    </citation>
    <scope>NUCLEOTIDE SEQUENCE</scope>
</reference>
<keyword evidence="13" id="KW-1185">Reference proteome</keyword>
<feature type="region of interest" description="Disordered" evidence="10">
    <location>
        <begin position="802"/>
        <end position="830"/>
    </location>
</feature>
<keyword evidence="4" id="KW-0964">Secreted</keyword>
<keyword evidence="6" id="KW-0378">Hydrolase</keyword>